<dbReference type="PANTHER" id="PTHR30477">
    <property type="entry name" value="ABC-TRANSPORTER METAL-BINDING PROTEIN"/>
    <property type="match status" value="1"/>
</dbReference>
<feature type="transmembrane region" description="Helical" evidence="7">
    <location>
        <begin position="96"/>
        <end position="114"/>
    </location>
</feature>
<proteinExistence type="inferred from homology"/>
<dbReference type="GeneID" id="67211388"/>
<dbReference type="Pfam" id="PF00950">
    <property type="entry name" value="ABC-3"/>
    <property type="match status" value="1"/>
</dbReference>
<sequence length="366" mass="36230">MTGATDAILPTVPTGATDALGAVVLLAGVGERALSAVLDDLWGGLLDLLAGATGIEVLASPFMQRAYLAAVCVAVVGPLVGSFLVHREMAMIGDTLAHAAFAGVAAGLFANAVLAVTVPPLLTALVVAALAALVVQALVDYAGAYRDTSLAIVLTGSFAVGSVLITAADGGIAVGINAYLFGSLATVSRANAGILLAMTAVVGLAVGAAYRPLVYVTFDEVGARAAGVDVTRYNRLLAVLTAVVVVGAMQIMGVILVAAMLVIPVATAAPVTGFRRAIAASVAAGLVATVAGVSLSYWYDVAAGGTIVLVAIAGYVAVTAATRLRARIAANRRERNARGDSDATDADADSGAESGAVTADGGDRAG</sequence>
<evidence type="ECO:0000256" key="6">
    <source>
        <dbReference type="SAM" id="MobiDB-lite"/>
    </source>
</evidence>
<feature type="transmembrane region" description="Helical" evidence="7">
    <location>
        <begin position="121"/>
        <end position="139"/>
    </location>
</feature>
<feature type="transmembrane region" description="Helical" evidence="7">
    <location>
        <begin position="66"/>
        <end position="84"/>
    </location>
</feature>
<evidence type="ECO:0000313" key="9">
    <source>
        <dbReference type="Proteomes" id="UP001589595"/>
    </source>
</evidence>
<evidence type="ECO:0000256" key="4">
    <source>
        <dbReference type="ARBA" id="ARBA00022989"/>
    </source>
</evidence>
<gene>
    <name evidence="8" type="ORF">ACFFOL_14970</name>
</gene>
<organism evidence="8 9">
    <name type="scientific">Halobaculum roseum</name>
    <dbReference type="NCBI Taxonomy" id="2175149"/>
    <lineage>
        <taxon>Archaea</taxon>
        <taxon>Methanobacteriati</taxon>
        <taxon>Methanobacteriota</taxon>
        <taxon>Stenosarchaea group</taxon>
        <taxon>Halobacteria</taxon>
        <taxon>Halobacteriales</taxon>
        <taxon>Haloferacaceae</taxon>
        <taxon>Halobaculum</taxon>
    </lineage>
</organism>
<feature type="transmembrane region" description="Helical" evidence="7">
    <location>
        <begin position="236"/>
        <end position="265"/>
    </location>
</feature>
<dbReference type="Proteomes" id="UP001589595">
    <property type="component" value="Unassembled WGS sequence"/>
</dbReference>
<dbReference type="PANTHER" id="PTHR30477:SF0">
    <property type="entry name" value="METAL TRANSPORT SYSTEM MEMBRANE PROTEIN TM_0125-RELATED"/>
    <property type="match status" value="1"/>
</dbReference>
<dbReference type="RefSeq" id="WP_222921282.1">
    <property type="nucleotide sequence ID" value="NZ_CP082286.1"/>
</dbReference>
<evidence type="ECO:0000256" key="1">
    <source>
        <dbReference type="ARBA" id="ARBA00004141"/>
    </source>
</evidence>
<dbReference type="SUPFAM" id="SSF81345">
    <property type="entry name" value="ABC transporter involved in vitamin B12 uptake, BtuC"/>
    <property type="match status" value="1"/>
</dbReference>
<evidence type="ECO:0000256" key="5">
    <source>
        <dbReference type="ARBA" id="ARBA00023136"/>
    </source>
</evidence>
<keyword evidence="4 7" id="KW-1133">Transmembrane helix</keyword>
<evidence type="ECO:0000313" key="8">
    <source>
        <dbReference type="EMBL" id="MFB9825470.1"/>
    </source>
</evidence>
<evidence type="ECO:0000256" key="2">
    <source>
        <dbReference type="ARBA" id="ARBA00008034"/>
    </source>
</evidence>
<accession>A0ABD5MSP4</accession>
<dbReference type="InterPro" id="IPR037294">
    <property type="entry name" value="ABC_BtuC-like"/>
</dbReference>
<comment type="similarity">
    <text evidence="2">Belongs to the ABC-3 integral membrane protein family.</text>
</comment>
<evidence type="ECO:0000256" key="7">
    <source>
        <dbReference type="SAM" id="Phobius"/>
    </source>
</evidence>
<protein>
    <submittedName>
        <fullName evidence="8">Metal ABC transporter permease</fullName>
    </submittedName>
</protein>
<keyword evidence="3 7" id="KW-0812">Transmembrane</keyword>
<dbReference type="EMBL" id="JBHMAJ010000009">
    <property type="protein sequence ID" value="MFB9825470.1"/>
    <property type="molecule type" value="Genomic_DNA"/>
</dbReference>
<dbReference type="Gene3D" id="1.10.3470.10">
    <property type="entry name" value="ABC transporter involved in vitamin B12 uptake, BtuC"/>
    <property type="match status" value="1"/>
</dbReference>
<reference evidence="8" key="1">
    <citation type="submission" date="2024-09" db="EMBL/GenBank/DDBJ databases">
        <authorList>
            <person name="Sun Q."/>
        </authorList>
    </citation>
    <scope>NUCLEOTIDE SEQUENCE [LARGE SCALE GENOMIC DNA]</scope>
    <source>
        <strain evidence="8">JCM 31273</strain>
    </source>
</reference>
<dbReference type="AlphaFoldDB" id="A0ABD5MSP4"/>
<evidence type="ECO:0000256" key="3">
    <source>
        <dbReference type="ARBA" id="ARBA00022692"/>
    </source>
</evidence>
<comment type="caution">
    <text evidence="8">The sequence shown here is derived from an EMBL/GenBank/DDBJ whole genome shotgun (WGS) entry which is preliminary data.</text>
</comment>
<feature type="region of interest" description="Disordered" evidence="6">
    <location>
        <begin position="334"/>
        <end position="366"/>
    </location>
</feature>
<feature type="transmembrane region" description="Helical" evidence="7">
    <location>
        <begin position="192"/>
        <end position="210"/>
    </location>
</feature>
<feature type="transmembrane region" description="Helical" evidence="7">
    <location>
        <begin position="277"/>
        <end position="299"/>
    </location>
</feature>
<feature type="transmembrane region" description="Helical" evidence="7">
    <location>
        <begin position="305"/>
        <end position="326"/>
    </location>
</feature>
<keyword evidence="5 7" id="KW-0472">Membrane</keyword>
<keyword evidence="9" id="KW-1185">Reference proteome</keyword>
<feature type="transmembrane region" description="Helical" evidence="7">
    <location>
        <begin position="151"/>
        <end position="180"/>
    </location>
</feature>
<name>A0ABD5MSP4_9EURY</name>
<dbReference type="GO" id="GO:0016020">
    <property type="term" value="C:membrane"/>
    <property type="evidence" value="ECO:0007669"/>
    <property type="project" value="UniProtKB-SubCell"/>
</dbReference>
<comment type="subcellular location">
    <subcellularLocation>
        <location evidence="1">Membrane</location>
        <topology evidence="1">Multi-pass membrane protein</topology>
    </subcellularLocation>
</comment>
<dbReference type="InterPro" id="IPR001626">
    <property type="entry name" value="ABC_TroCD"/>
</dbReference>